<dbReference type="InterPro" id="IPR015803">
    <property type="entry name" value="Cys-tRNA-ligase"/>
</dbReference>
<keyword evidence="4 13" id="KW-0963">Cytoplasm</keyword>
<dbReference type="InterPro" id="IPR014729">
    <property type="entry name" value="Rossmann-like_a/b/a_fold"/>
</dbReference>
<dbReference type="Pfam" id="PF01406">
    <property type="entry name" value="tRNA-synt_1e"/>
    <property type="match status" value="1"/>
</dbReference>
<keyword evidence="7 13" id="KW-0547">Nucleotide-binding</keyword>
<evidence type="ECO:0000256" key="5">
    <source>
        <dbReference type="ARBA" id="ARBA00022598"/>
    </source>
</evidence>
<keyword evidence="5 13" id="KW-0436">Ligase</keyword>
<evidence type="ECO:0000256" key="11">
    <source>
        <dbReference type="ARBA" id="ARBA00023146"/>
    </source>
</evidence>
<keyword evidence="8 13" id="KW-0862">Zinc</keyword>
<keyword evidence="10 13" id="KW-0648">Protein biosynthesis</keyword>
<feature type="short sequence motif" description="'KMSKS' region" evidence="13">
    <location>
        <begin position="271"/>
        <end position="275"/>
    </location>
</feature>
<comment type="subcellular location">
    <subcellularLocation>
        <location evidence="1 13">Cytoplasm</location>
    </subcellularLocation>
</comment>
<comment type="subunit">
    <text evidence="3 13">Monomer.</text>
</comment>
<evidence type="ECO:0000256" key="8">
    <source>
        <dbReference type="ARBA" id="ARBA00022833"/>
    </source>
</evidence>
<sequence length="468" mass="53440">MLRIYNTLTQEKDVFKPIKPRTVGMYVCGPTVYNYIHIGNARSIVAFDTIRRYFEYCGYQVNYISNFTDVDDKLINEAKAENTTVNELADKYIEAYKEDVTALNVEPATMNPRATDNIDGIIDFVKSLIDQGYAYEVDGDVYYRARKYDDYGHLAHQSIDDLESGASQHVSDDELAKKEDPIDFVLWKAAKPGEISWQSPWGEGRPGWHIECSVMSTKYLGDTIDIHGGGEDLKFPHHENERAQSEAKTGHKFVNYWMHNGFVTVGDDNEKMSKSLGNFVTVHDIVKEVDPQVVRFLMSTTQYRRPIQYNQANLKAAENNLNKLKNAFNNLNYRLSDAGDVDDIKLEQEIRQIQADFQDAMDDDFNAQNGIDAVYELAKIGNLYAERPEVGTGTIKLIIDKLVKMSSVFGVILKEETLDDSEVEGLIEERNQARKNKNFARSDEIRDQLKELGIILEDTAQGTRFRRE</sequence>
<evidence type="ECO:0000313" key="16">
    <source>
        <dbReference type="EMBL" id="GAA6113883.1"/>
    </source>
</evidence>
<dbReference type="InterPro" id="IPR024909">
    <property type="entry name" value="Cys-tRNA/MSH_ligase"/>
</dbReference>
<protein>
    <recommendedName>
        <fullName evidence="13">Cysteine--tRNA ligase</fullName>
        <ecNumber evidence="13">6.1.1.16</ecNumber>
    </recommendedName>
    <alternativeName>
        <fullName evidence="13">Cysteinyl-tRNA synthetase</fullName>
        <shortName evidence="13">CysRS</shortName>
    </alternativeName>
</protein>
<dbReference type="Gene3D" id="3.40.50.620">
    <property type="entry name" value="HUPs"/>
    <property type="match status" value="1"/>
</dbReference>
<evidence type="ECO:0000256" key="2">
    <source>
        <dbReference type="ARBA" id="ARBA00005594"/>
    </source>
</evidence>
<dbReference type="Pfam" id="PF09190">
    <property type="entry name" value="DALR_2"/>
    <property type="match status" value="1"/>
</dbReference>
<dbReference type="Pfam" id="PF23493">
    <property type="entry name" value="CysS_C"/>
    <property type="match status" value="1"/>
</dbReference>
<dbReference type="InterPro" id="IPR056411">
    <property type="entry name" value="CysS_C"/>
</dbReference>
<feature type="short sequence motif" description="'HIGH' region" evidence="13">
    <location>
        <begin position="30"/>
        <end position="40"/>
    </location>
</feature>
<keyword evidence="11 13" id="KW-0030">Aminoacyl-tRNA synthetase</keyword>
<dbReference type="Gene3D" id="1.20.120.1910">
    <property type="entry name" value="Cysteine-tRNA ligase, C-terminal anti-codon recognition domain"/>
    <property type="match status" value="1"/>
</dbReference>
<evidence type="ECO:0000256" key="9">
    <source>
        <dbReference type="ARBA" id="ARBA00022840"/>
    </source>
</evidence>
<evidence type="ECO:0000313" key="17">
    <source>
        <dbReference type="Proteomes" id="UP001438112"/>
    </source>
</evidence>
<organism evidence="16 17">
    <name type="scientific">Apilactobacillus apinorum</name>
    <dbReference type="NCBI Taxonomy" id="1218495"/>
    <lineage>
        <taxon>Bacteria</taxon>
        <taxon>Bacillati</taxon>
        <taxon>Bacillota</taxon>
        <taxon>Bacilli</taxon>
        <taxon>Lactobacillales</taxon>
        <taxon>Lactobacillaceae</taxon>
        <taxon>Apilactobacillus</taxon>
    </lineage>
</organism>
<feature type="domain" description="Cysteinyl-tRNA synthetase class Ia DALR" evidence="15">
    <location>
        <begin position="356"/>
        <end position="419"/>
    </location>
</feature>
<evidence type="ECO:0000256" key="7">
    <source>
        <dbReference type="ARBA" id="ARBA00022741"/>
    </source>
</evidence>
<comment type="caution">
    <text evidence="16">The sequence shown here is derived from an EMBL/GenBank/DDBJ whole genome shotgun (WGS) entry which is preliminary data.</text>
</comment>
<comment type="catalytic activity">
    <reaction evidence="12 13">
        <text>tRNA(Cys) + L-cysteine + ATP = L-cysteinyl-tRNA(Cys) + AMP + diphosphate</text>
        <dbReference type="Rhea" id="RHEA:17773"/>
        <dbReference type="Rhea" id="RHEA-COMP:9661"/>
        <dbReference type="Rhea" id="RHEA-COMP:9679"/>
        <dbReference type="ChEBI" id="CHEBI:30616"/>
        <dbReference type="ChEBI" id="CHEBI:33019"/>
        <dbReference type="ChEBI" id="CHEBI:35235"/>
        <dbReference type="ChEBI" id="CHEBI:78442"/>
        <dbReference type="ChEBI" id="CHEBI:78517"/>
        <dbReference type="ChEBI" id="CHEBI:456215"/>
        <dbReference type="EC" id="6.1.1.16"/>
    </reaction>
</comment>
<dbReference type="EC" id="6.1.1.16" evidence="13"/>
<keyword evidence="17" id="KW-1185">Reference proteome</keyword>
<reference evidence="16 17" key="1">
    <citation type="submission" date="2024-03" db="EMBL/GenBank/DDBJ databases">
        <title>Inconsistent identification of Apilactobacillus kunkeei-related strains obtained by well-developed overall genome related indices.</title>
        <authorList>
            <person name="Maeno S."/>
            <person name="Endo A."/>
        </authorList>
    </citation>
    <scope>NUCLEOTIDE SEQUENCE [LARGE SCALE GENOMIC DNA]</scope>
    <source>
        <strain evidence="16 17">20H-10</strain>
    </source>
</reference>
<evidence type="ECO:0000256" key="6">
    <source>
        <dbReference type="ARBA" id="ARBA00022723"/>
    </source>
</evidence>
<feature type="coiled-coil region" evidence="14">
    <location>
        <begin position="307"/>
        <end position="334"/>
    </location>
</feature>
<comment type="cofactor">
    <cofactor evidence="13">
        <name>Zn(2+)</name>
        <dbReference type="ChEBI" id="CHEBI:29105"/>
    </cofactor>
    <text evidence="13">Binds 1 zinc ion per subunit.</text>
</comment>
<gene>
    <name evidence="13 16" type="primary">cysS</name>
    <name evidence="16" type="ORF">AP20H10_02460</name>
</gene>
<dbReference type="PANTHER" id="PTHR10890">
    <property type="entry name" value="CYSTEINYL-TRNA SYNTHETASE"/>
    <property type="match status" value="1"/>
</dbReference>
<dbReference type="SMART" id="SM00840">
    <property type="entry name" value="DALR_2"/>
    <property type="match status" value="1"/>
</dbReference>
<keyword evidence="14" id="KW-0175">Coiled coil</keyword>
<evidence type="ECO:0000256" key="12">
    <source>
        <dbReference type="ARBA" id="ARBA00047398"/>
    </source>
</evidence>
<dbReference type="RefSeq" id="WP_353317345.1">
    <property type="nucleotide sequence ID" value="NZ_BAABVV010000021.1"/>
</dbReference>
<comment type="similarity">
    <text evidence="2 13">Belongs to the class-I aminoacyl-tRNA synthetase family.</text>
</comment>
<dbReference type="NCBIfam" id="TIGR00435">
    <property type="entry name" value="cysS"/>
    <property type="match status" value="1"/>
</dbReference>
<dbReference type="Proteomes" id="UP001438112">
    <property type="component" value="Unassembled WGS sequence"/>
</dbReference>
<dbReference type="InterPro" id="IPR015273">
    <property type="entry name" value="Cys-tRNA-synt_Ia_DALR"/>
</dbReference>
<evidence type="ECO:0000256" key="10">
    <source>
        <dbReference type="ARBA" id="ARBA00022917"/>
    </source>
</evidence>
<dbReference type="GO" id="GO:0016874">
    <property type="term" value="F:ligase activity"/>
    <property type="evidence" value="ECO:0007669"/>
    <property type="project" value="UniProtKB-KW"/>
</dbReference>
<dbReference type="PANTHER" id="PTHR10890:SF3">
    <property type="entry name" value="CYSTEINE--TRNA LIGASE, CYTOPLASMIC"/>
    <property type="match status" value="1"/>
</dbReference>
<dbReference type="HAMAP" id="MF_00041">
    <property type="entry name" value="Cys_tRNA_synth"/>
    <property type="match status" value="1"/>
</dbReference>
<feature type="binding site" evidence="13">
    <location>
        <position position="241"/>
    </location>
    <ligand>
        <name>Zn(2+)</name>
        <dbReference type="ChEBI" id="CHEBI:29105"/>
    </ligand>
</feature>
<feature type="binding site" evidence="13">
    <location>
        <position position="274"/>
    </location>
    <ligand>
        <name>ATP</name>
        <dbReference type="ChEBI" id="CHEBI:30616"/>
    </ligand>
</feature>
<feature type="binding site" evidence="13">
    <location>
        <position position="237"/>
    </location>
    <ligand>
        <name>Zn(2+)</name>
        <dbReference type="ChEBI" id="CHEBI:29105"/>
    </ligand>
</feature>
<dbReference type="EMBL" id="BAABVV010000021">
    <property type="protein sequence ID" value="GAA6113883.1"/>
    <property type="molecule type" value="Genomic_DNA"/>
</dbReference>
<dbReference type="SUPFAM" id="SSF47323">
    <property type="entry name" value="Anticodon-binding domain of a subclass of class I aminoacyl-tRNA synthetases"/>
    <property type="match status" value="1"/>
</dbReference>
<dbReference type="InterPro" id="IPR009080">
    <property type="entry name" value="tRNAsynth_Ia_anticodon-bd"/>
</dbReference>
<evidence type="ECO:0000256" key="13">
    <source>
        <dbReference type="HAMAP-Rule" id="MF_00041"/>
    </source>
</evidence>
<dbReference type="CDD" id="cd00672">
    <property type="entry name" value="CysRS_core"/>
    <property type="match status" value="1"/>
</dbReference>
<evidence type="ECO:0000256" key="1">
    <source>
        <dbReference type="ARBA" id="ARBA00004496"/>
    </source>
</evidence>
<feature type="binding site" evidence="13">
    <location>
        <position position="212"/>
    </location>
    <ligand>
        <name>Zn(2+)</name>
        <dbReference type="ChEBI" id="CHEBI:29105"/>
    </ligand>
</feature>
<keyword evidence="9 13" id="KW-0067">ATP-binding</keyword>
<proteinExistence type="inferred from homology"/>
<keyword evidence="6 13" id="KW-0479">Metal-binding</keyword>
<dbReference type="SUPFAM" id="SSF52374">
    <property type="entry name" value="Nucleotidylyl transferase"/>
    <property type="match status" value="1"/>
</dbReference>
<dbReference type="InterPro" id="IPR032678">
    <property type="entry name" value="tRNA-synt_1_cat_dom"/>
</dbReference>
<evidence type="ECO:0000256" key="4">
    <source>
        <dbReference type="ARBA" id="ARBA00022490"/>
    </source>
</evidence>
<evidence type="ECO:0000259" key="15">
    <source>
        <dbReference type="SMART" id="SM00840"/>
    </source>
</evidence>
<accession>A0ABP9ZGF8</accession>
<name>A0ABP9ZGF8_9LACO</name>
<evidence type="ECO:0000256" key="3">
    <source>
        <dbReference type="ARBA" id="ARBA00011245"/>
    </source>
</evidence>
<feature type="binding site" evidence="13">
    <location>
        <position position="28"/>
    </location>
    <ligand>
        <name>Zn(2+)</name>
        <dbReference type="ChEBI" id="CHEBI:29105"/>
    </ligand>
</feature>
<evidence type="ECO:0000256" key="14">
    <source>
        <dbReference type="SAM" id="Coils"/>
    </source>
</evidence>
<dbReference type="PRINTS" id="PR00983">
    <property type="entry name" value="TRNASYNTHCYS"/>
</dbReference>